<dbReference type="Proteomes" id="UP001066276">
    <property type="component" value="Chromosome 10"/>
</dbReference>
<sequence length="244" mass="26285">MGSTTAHLIPPASEFSPARRMGQGGGPNLGNCGGKPLLPGRHVQFMSLPSWRRALEAQAWAPVAGRCGPNNRQGCGQSKTQEVRARQRSQRSPPLRRARSRPLHHRHQPRCTPAAAGAAIPEPSLGFFVLRGGTAGQIPNRSAPSSIHGANLLSSTRVHASPPQAPAALHSCCRRHRDPSALACVFGPPEHPYPVKGPPLVAGADTGHRREHDIWRFRWAVSIAFGSSVRSDRHFGHAPLCMFL</sequence>
<reference evidence="2" key="1">
    <citation type="journal article" date="2022" name="bioRxiv">
        <title>Sequencing and chromosome-scale assembly of the giantPleurodeles waltlgenome.</title>
        <authorList>
            <person name="Brown T."/>
            <person name="Elewa A."/>
            <person name="Iarovenko S."/>
            <person name="Subramanian E."/>
            <person name="Araus A.J."/>
            <person name="Petzold A."/>
            <person name="Susuki M."/>
            <person name="Suzuki K.-i.T."/>
            <person name="Hayashi T."/>
            <person name="Toyoda A."/>
            <person name="Oliveira C."/>
            <person name="Osipova E."/>
            <person name="Leigh N.D."/>
            <person name="Simon A."/>
            <person name="Yun M.H."/>
        </authorList>
    </citation>
    <scope>NUCLEOTIDE SEQUENCE</scope>
    <source>
        <strain evidence="2">20211129_DDA</strain>
        <tissue evidence="2">Liver</tissue>
    </source>
</reference>
<gene>
    <name evidence="2" type="ORF">NDU88_004133</name>
</gene>
<keyword evidence="3" id="KW-1185">Reference proteome</keyword>
<protein>
    <submittedName>
        <fullName evidence="2">Uncharacterized protein</fullName>
    </submittedName>
</protein>
<evidence type="ECO:0000313" key="3">
    <source>
        <dbReference type="Proteomes" id="UP001066276"/>
    </source>
</evidence>
<evidence type="ECO:0000313" key="2">
    <source>
        <dbReference type="EMBL" id="KAJ1099029.1"/>
    </source>
</evidence>
<dbReference type="AlphaFoldDB" id="A0AAV7M7G8"/>
<dbReference type="EMBL" id="JANPWB010000014">
    <property type="protein sequence ID" value="KAJ1099029.1"/>
    <property type="molecule type" value="Genomic_DNA"/>
</dbReference>
<feature type="compositionally biased region" description="Polar residues" evidence="1">
    <location>
        <begin position="70"/>
        <end position="80"/>
    </location>
</feature>
<accession>A0AAV7M7G8</accession>
<evidence type="ECO:0000256" key="1">
    <source>
        <dbReference type="SAM" id="MobiDB-lite"/>
    </source>
</evidence>
<name>A0AAV7M7G8_PLEWA</name>
<feature type="compositionally biased region" description="Basic residues" evidence="1">
    <location>
        <begin position="86"/>
        <end position="109"/>
    </location>
</feature>
<proteinExistence type="predicted"/>
<feature type="compositionally biased region" description="Gly residues" evidence="1">
    <location>
        <begin position="22"/>
        <end position="33"/>
    </location>
</feature>
<organism evidence="2 3">
    <name type="scientific">Pleurodeles waltl</name>
    <name type="common">Iberian ribbed newt</name>
    <dbReference type="NCBI Taxonomy" id="8319"/>
    <lineage>
        <taxon>Eukaryota</taxon>
        <taxon>Metazoa</taxon>
        <taxon>Chordata</taxon>
        <taxon>Craniata</taxon>
        <taxon>Vertebrata</taxon>
        <taxon>Euteleostomi</taxon>
        <taxon>Amphibia</taxon>
        <taxon>Batrachia</taxon>
        <taxon>Caudata</taxon>
        <taxon>Salamandroidea</taxon>
        <taxon>Salamandridae</taxon>
        <taxon>Pleurodelinae</taxon>
        <taxon>Pleurodeles</taxon>
    </lineage>
</organism>
<feature type="region of interest" description="Disordered" evidence="1">
    <location>
        <begin position="1"/>
        <end position="35"/>
    </location>
</feature>
<comment type="caution">
    <text evidence="2">The sequence shown here is derived from an EMBL/GenBank/DDBJ whole genome shotgun (WGS) entry which is preliminary data.</text>
</comment>
<feature type="region of interest" description="Disordered" evidence="1">
    <location>
        <begin position="65"/>
        <end position="117"/>
    </location>
</feature>